<dbReference type="EMBL" id="OX459968">
    <property type="protein sequence ID" value="CAI9172446.1"/>
    <property type="molecule type" value="Genomic_DNA"/>
</dbReference>
<proteinExistence type="predicted"/>
<sequence length="130" mass="14560">MQATLYNMHRHTLLLWKHKNAPGEAHAEQEVRATQEARGHSAAPGHVACLTGRESCGLDVGTVPCFIFDHILYYLQYIRGNLLPDKNKGHVWGRGVLRAQSHTKVTGAGPRTKAISRTYETLCNHCQKYP</sequence>
<name>A0ABN8ZHI2_RANTA</name>
<accession>A0ABN8ZHI2</accession>
<evidence type="ECO:0000313" key="2">
    <source>
        <dbReference type="Proteomes" id="UP001176941"/>
    </source>
</evidence>
<evidence type="ECO:0000313" key="1">
    <source>
        <dbReference type="EMBL" id="CAI9172446.1"/>
    </source>
</evidence>
<dbReference type="Proteomes" id="UP001176941">
    <property type="component" value="Chromosome 32"/>
</dbReference>
<gene>
    <name evidence="1" type="ORF">MRATA1EN1_LOCUS21408</name>
</gene>
<organism evidence="1 2">
    <name type="scientific">Rangifer tarandus platyrhynchus</name>
    <name type="common">Svalbard reindeer</name>
    <dbReference type="NCBI Taxonomy" id="3082113"/>
    <lineage>
        <taxon>Eukaryota</taxon>
        <taxon>Metazoa</taxon>
        <taxon>Chordata</taxon>
        <taxon>Craniata</taxon>
        <taxon>Vertebrata</taxon>
        <taxon>Euteleostomi</taxon>
        <taxon>Mammalia</taxon>
        <taxon>Eutheria</taxon>
        <taxon>Laurasiatheria</taxon>
        <taxon>Artiodactyla</taxon>
        <taxon>Ruminantia</taxon>
        <taxon>Pecora</taxon>
        <taxon>Cervidae</taxon>
        <taxon>Odocoileinae</taxon>
        <taxon>Rangifer</taxon>
    </lineage>
</organism>
<protein>
    <submittedName>
        <fullName evidence="1">Uncharacterized protein</fullName>
    </submittedName>
</protein>
<reference evidence="1" key="1">
    <citation type="submission" date="2023-04" db="EMBL/GenBank/DDBJ databases">
        <authorList>
            <consortium name="ELIXIR-Norway"/>
        </authorList>
    </citation>
    <scope>NUCLEOTIDE SEQUENCE [LARGE SCALE GENOMIC DNA]</scope>
</reference>
<keyword evidence="2" id="KW-1185">Reference proteome</keyword>